<keyword evidence="4 5" id="KW-0472">Membrane</keyword>
<comment type="caution">
    <text evidence="7">The sequence shown here is derived from an EMBL/GenBank/DDBJ whole genome shotgun (WGS) entry which is preliminary data.</text>
</comment>
<evidence type="ECO:0000256" key="3">
    <source>
        <dbReference type="ARBA" id="ARBA00022989"/>
    </source>
</evidence>
<evidence type="ECO:0000313" key="8">
    <source>
        <dbReference type="Proteomes" id="UP001595629"/>
    </source>
</evidence>
<dbReference type="Pfam" id="PF02656">
    <property type="entry name" value="DUF202"/>
    <property type="match status" value="1"/>
</dbReference>
<reference evidence="8" key="1">
    <citation type="journal article" date="2019" name="Int. J. Syst. Evol. Microbiol.">
        <title>The Global Catalogue of Microorganisms (GCM) 10K type strain sequencing project: providing services to taxonomists for standard genome sequencing and annotation.</title>
        <authorList>
            <consortium name="The Broad Institute Genomics Platform"/>
            <consortium name="The Broad Institute Genome Sequencing Center for Infectious Disease"/>
            <person name="Wu L."/>
            <person name="Ma J."/>
        </authorList>
    </citation>
    <scope>NUCLEOTIDE SEQUENCE [LARGE SCALE GENOMIC DNA]</scope>
    <source>
        <strain evidence="8">KCTC 42911</strain>
    </source>
</reference>
<feature type="transmembrane region" description="Helical" evidence="5">
    <location>
        <begin position="40"/>
        <end position="59"/>
    </location>
</feature>
<dbReference type="InterPro" id="IPR003807">
    <property type="entry name" value="DUF202"/>
</dbReference>
<name>A0ABV7TIT2_9RHOB</name>
<dbReference type="Proteomes" id="UP001595629">
    <property type="component" value="Unassembled WGS sequence"/>
</dbReference>
<evidence type="ECO:0000256" key="2">
    <source>
        <dbReference type="ARBA" id="ARBA00022692"/>
    </source>
</evidence>
<organism evidence="7 8">
    <name type="scientific">Lutimaribacter marinistellae</name>
    <dbReference type="NCBI Taxonomy" id="1820329"/>
    <lineage>
        <taxon>Bacteria</taxon>
        <taxon>Pseudomonadati</taxon>
        <taxon>Pseudomonadota</taxon>
        <taxon>Alphaproteobacteria</taxon>
        <taxon>Rhodobacterales</taxon>
        <taxon>Roseobacteraceae</taxon>
        <taxon>Lutimaribacter</taxon>
    </lineage>
</organism>
<evidence type="ECO:0000256" key="4">
    <source>
        <dbReference type="ARBA" id="ARBA00023136"/>
    </source>
</evidence>
<keyword evidence="2 5" id="KW-0812">Transmembrane</keyword>
<comment type="subcellular location">
    <subcellularLocation>
        <location evidence="1">Endomembrane system</location>
        <topology evidence="1">Multi-pass membrane protein</topology>
    </subcellularLocation>
</comment>
<gene>
    <name evidence="7" type="ORF">ACFORG_17200</name>
</gene>
<feature type="domain" description="DUF202" evidence="6">
    <location>
        <begin position="29"/>
        <end position="97"/>
    </location>
</feature>
<dbReference type="EMBL" id="JBHRXI010000017">
    <property type="protein sequence ID" value="MFC3615496.1"/>
    <property type="molecule type" value="Genomic_DNA"/>
</dbReference>
<evidence type="ECO:0000256" key="5">
    <source>
        <dbReference type="SAM" id="Phobius"/>
    </source>
</evidence>
<evidence type="ECO:0000256" key="1">
    <source>
        <dbReference type="ARBA" id="ARBA00004127"/>
    </source>
</evidence>
<sequence>MELDDEDIDPPRLSNNELAEGRTSLAFERSRLASDRTTMGYMRTAISLIGFGFSIPALFRVLTEVPGLENAPIERARFLGLFMLVLAVFMLSAAVLQQVVFLRRLARTAGTSFPMSVALFACMAVLALGLFVTVNVLMQIGPA</sequence>
<evidence type="ECO:0000313" key="7">
    <source>
        <dbReference type="EMBL" id="MFC3615496.1"/>
    </source>
</evidence>
<feature type="transmembrane region" description="Helical" evidence="5">
    <location>
        <begin position="113"/>
        <end position="138"/>
    </location>
</feature>
<proteinExistence type="predicted"/>
<dbReference type="RefSeq" id="WP_386736766.1">
    <property type="nucleotide sequence ID" value="NZ_JBHRXI010000017.1"/>
</dbReference>
<keyword evidence="3 5" id="KW-1133">Transmembrane helix</keyword>
<feature type="transmembrane region" description="Helical" evidence="5">
    <location>
        <begin position="79"/>
        <end position="101"/>
    </location>
</feature>
<evidence type="ECO:0000259" key="6">
    <source>
        <dbReference type="Pfam" id="PF02656"/>
    </source>
</evidence>
<accession>A0ABV7TIT2</accession>
<keyword evidence="8" id="KW-1185">Reference proteome</keyword>
<protein>
    <submittedName>
        <fullName evidence="7">YidH family protein</fullName>
    </submittedName>
</protein>